<name>A0ABT6KEG3_9CYAN</name>
<dbReference type="RefSeq" id="WP_280801836.1">
    <property type="nucleotide sequence ID" value="NZ_JANQDF010000099.1"/>
</dbReference>
<organism evidence="2 3">
    <name type="scientific">Anabaenopsis tanganyikae CS-531</name>
    <dbReference type="NCBI Taxonomy" id="2785304"/>
    <lineage>
        <taxon>Bacteria</taxon>
        <taxon>Bacillati</taxon>
        <taxon>Cyanobacteriota</taxon>
        <taxon>Cyanophyceae</taxon>
        <taxon>Nostocales</taxon>
        <taxon>Nodulariaceae</taxon>
        <taxon>Anabaenopsis</taxon>
        <taxon>Anabaenopsis tanganyikae</taxon>
    </lineage>
</organism>
<sequence>EFKIGGYQVLDKWLKDRKNSHRVLSVAEINHYQKIVVALTETLRLMEEIDGLIPGFPIE</sequence>
<dbReference type="Proteomes" id="UP001159386">
    <property type="component" value="Unassembled WGS sequence"/>
</dbReference>
<dbReference type="InterPro" id="IPR041635">
    <property type="entry name" value="Type_ISP_LLaBIII_C"/>
</dbReference>
<feature type="non-terminal residue" evidence="2">
    <location>
        <position position="1"/>
    </location>
</feature>
<feature type="domain" description="Type ISP restriction-modification enzyme LLaBIII C-terminal specificity" evidence="1">
    <location>
        <begin position="1"/>
        <end position="48"/>
    </location>
</feature>
<evidence type="ECO:0000313" key="2">
    <source>
        <dbReference type="EMBL" id="MDH6106233.1"/>
    </source>
</evidence>
<evidence type="ECO:0000259" key="1">
    <source>
        <dbReference type="Pfam" id="PF18135"/>
    </source>
</evidence>
<reference evidence="2 3" key="1">
    <citation type="journal article" date="2023" name="J. Phycol.">
        <title>Chrysosporum ovalisporum is synonymous with the true-branching cyanobacterium Umezakia natans (Nostocales/Aphanizomenonaceae).</title>
        <authorList>
            <person name="McGregor G.B."/>
            <person name="Sendall B.C."/>
            <person name="Niiyama Y."/>
            <person name="Tuji A."/>
            <person name="Willis A."/>
        </authorList>
    </citation>
    <scope>NUCLEOTIDE SEQUENCE [LARGE SCALE GENOMIC DNA]</scope>
    <source>
        <strain evidence="2 3">CS-531</strain>
    </source>
</reference>
<accession>A0ABT6KEG3</accession>
<keyword evidence="3" id="KW-1185">Reference proteome</keyword>
<gene>
    <name evidence="2" type="ORF">NWP22_10195</name>
</gene>
<dbReference type="Pfam" id="PF18135">
    <property type="entry name" value="Type_ISP_C"/>
    <property type="match status" value="1"/>
</dbReference>
<comment type="caution">
    <text evidence="2">The sequence shown here is derived from an EMBL/GenBank/DDBJ whole genome shotgun (WGS) entry which is preliminary data.</text>
</comment>
<proteinExistence type="predicted"/>
<dbReference type="EMBL" id="JANQDF010000099">
    <property type="protein sequence ID" value="MDH6106233.1"/>
    <property type="molecule type" value="Genomic_DNA"/>
</dbReference>
<protein>
    <recommendedName>
        <fullName evidence="1">Type ISP restriction-modification enzyme LLaBIII C-terminal specificity domain-containing protein</fullName>
    </recommendedName>
</protein>
<evidence type="ECO:0000313" key="3">
    <source>
        <dbReference type="Proteomes" id="UP001159386"/>
    </source>
</evidence>